<dbReference type="NCBIfam" id="NF033580">
    <property type="entry name" value="transpos_IS5_3"/>
    <property type="match status" value="1"/>
</dbReference>
<evidence type="ECO:0000259" key="1">
    <source>
        <dbReference type="Pfam" id="PF01609"/>
    </source>
</evidence>
<dbReference type="Pfam" id="PF13340">
    <property type="entry name" value="DUF4096"/>
    <property type="match status" value="1"/>
</dbReference>
<dbReference type="GO" id="GO:0006313">
    <property type="term" value="P:DNA transposition"/>
    <property type="evidence" value="ECO:0007669"/>
    <property type="project" value="InterPro"/>
</dbReference>
<gene>
    <name evidence="3" type="ORF">AVDCRST_MAG93-4706</name>
</gene>
<dbReference type="InterPro" id="IPR002559">
    <property type="entry name" value="Transposase_11"/>
</dbReference>
<accession>A0A6J4KEF7</accession>
<dbReference type="GO" id="GO:0004803">
    <property type="term" value="F:transposase activity"/>
    <property type="evidence" value="ECO:0007669"/>
    <property type="project" value="InterPro"/>
</dbReference>
<feature type="domain" description="Transposase IS4-like" evidence="1">
    <location>
        <begin position="99"/>
        <end position="243"/>
    </location>
</feature>
<organism evidence="3">
    <name type="scientific">uncultured Chloroflexia bacterium</name>
    <dbReference type="NCBI Taxonomy" id="1672391"/>
    <lineage>
        <taxon>Bacteria</taxon>
        <taxon>Bacillati</taxon>
        <taxon>Chloroflexota</taxon>
        <taxon>Chloroflexia</taxon>
        <taxon>environmental samples</taxon>
    </lineage>
</organism>
<proteinExistence type="predicted"/>
<protein>
    <submittedName>
        <fullName evidence="3">Transposase</fullName>
    </submittedName>
</protein>
<dbReference type="GO" id="GO:0003677">
    <property type="term" value="F:DNA binding"/>
    <property type="evidence" value="ECO:0007669"/>
    <property type="project" value="InterPro"/>
</dbReference>
<dbReference type="EMBL" id="CADCTR010001585">
    <property type="protein sequence ID" value="CAA9302534.1"/>
    <property type="molecule type" value="Genomic_DNA"/>
</dbReference>
<feature type="domain" description="Insertion element IS402-like" evidence="2">
    <location>
        <begin position="10"/>
        <end position="82"/>
    </location>
</feature>
<dbReference type="PANTHER" id="PTHR30007">
    <property type="entry name" value="PHP DOMAIN PROTEIN"/>
    <property type="match status" value="1"/>
</dbReference>
<name>A0A6J4KEF7_9CHLR</name>
<sequence>MTRLPYDSDLPDEEWTLIEPFVKQKPGSGRKRTVDTREIVNALCYMTRTGCQWRMLPHDFPAWQLVSYYYRQWLEDGTLEEMNDVLREDLRIALNKDAEPSVAIMDSQSVKTAGPGAGRGFDGAKLVKGRKRHCLVDTLGLLLVVMVTAASLQESEGGLGILLDVQEKTGRLKKVYADQGYKDWLVEWCGRWKQWVLEIVKKPAEQQGFVVHPKRWIVERFFAWLNMYRRLSKDYERTTTSSEGMIYLVSIQLMARRLARRRKEMYS</sequence>
<evidence type="ECO:0000313" key="3">
    <source>
        <dbReference type="EMBL" id="CAA9302534.1"/>
    </source>
</evidence>
<dbReference type="InterPro" id="IPR025161">
    <property type="entry name" value="IS402-like_dom"/>
</dbReference>
<dbReference type="PANTHER" id="PTHR30007:SF0">
    <property type="entry name" value="TRANSPOSASE"/>
    <property type="match status" value="1"/>
</dbReference>
<reference evidence="3" key="1">
    <citation type="submission" date="2020-02" db="EMBL/GenBank/DDBJ databases">
        <authorList>
            <person name="Meier V. D."/>
        </authorList>
    </citation>
    <scope>NUCLEOTIDE SEQUENCE</scope>
    <source>
        <strain evidence="3">AVDCRST_MAG93</strain>
    </source>
</reference>
<dbReference type="Pfam" id="PF01609">
    <property type="entry name" value="DDE_Tnp_1"/>
    <property type="match status" value="1"/>
</dbReference>
<dbReference type="AlphaFoldDB" id="A0A6J4KEF7"/>
<evidence type="ECO:0000259" key="2">
    <source>
        <dbReference type="Pfam" id="PF13340"/>
    </source>
</evidence>